<reference evidence="2" key="2">
    <citation type="submission" date="2020-02" db="EMBL/GenBank/DDBJ databases">
        <authorList>
            <consortium name="NCBI Pathogen Detection Project"/>
        </authorList>
    </citation>
    <scope>NUCLEOTIDE SEQUENCE</scope>
    <source>
        <strain evidence="2">MA.JE_S09-001708</strain>
    </source>
</reference>
<feature type="domain" description="Tail spike TSP1/Gp66 N-terminal" evidence="1">
    <location>
        <begin position="59"/>
        <end position="124"/>
    </location>
</feature>
<organism evidence="2">
    <name type="scientific">Salmonella enterica</name>
    <name type="common">Salmonella choleraesuis</name>
    <dbReference type="NCBI Taxonomy" id="28901"/>
    <lineage>
        <taxon>Bacteria</taxon>
        <taxon>Pseudomonadati</taxon>
        <taxon>Pseudomonadota</taxon>
        <taxon>Gammaproteobacteria</taxon>
        <taxon>Enterobacterales</taxon>
        <taxon>Enterobacteriaceae</taxon>
        <taxon>Salmonella</taxon>
    </lineage>
</organism>
<reference evidence="2" key="1">
    <citation type="journal article" date="2018" name="Genome Biol.">
        <title>SKESA: strategic k-mer extension for scrupulous assemblies.</title>
        <authorList>
            <person name="Souvorov A."/>
            <person name="Agarwala R."/>
            <person name="Lipman D.J."/>
        </authorList>
    </citation>
    <scope>NUCLEOTIDE SEQUENCE</scope>
    <source>
        <strain evidence="2">MA.JE_S09-001708</strain>
    </source>
</reference>
<dbReference type="Pfam" id="PF18668">
    <property type="entry name" value="Tail_spike_N"/>
    <property type="match status" value="1"/>
</dbReference>
<proteinExistence type="predicted"/>
<comment type="caution">
    <text evidence="2">The sequence shown here is derived from an EMBL/GenBank/DDBJ whole genome shotgun (WGS) entry which is preliminary data.</text>
</comment>
<dbReference type="Gene3D" id="2.10.10.80">
    <property type="match status" value="1"/>
</dbReference>
<evidence type="ECO:0000313" key="2">
    <source>
        <dbReference type="EMBL" id="HAF4179896.1"/>
    </source>
</evidence>
<name>A0A746UR89_SALER</name>
<gene>
    <name evidence="2" type="ORF">G8J39_002364</name>
</gene>
<protein>
    <submittedName>
        <fullName evidence="2">Phage tail protein</fullName>
    </submittedName>
</protein>
<dbReference type="AlphaFoldDB" id="A0A746UR89"/>
<sequence>MTTYNTGNPLGSSAAKDLYDNSQNLDHFVNDQQNEHFPDRLGKQRKTWYGIEKSANQAISQYGYITKDSFEDGSTLSLANECLRWKSNGEYYRWDGTLPKVVPPASTPDSTGGVGQGKWVSVGDASLRSNLAEPDGYQLIGGLAEHYSLPVKFVVVDNAPYNGDLKAALTAATPGSVFWLGKKTHNITGLYGVNRNTVENITIVGAGMPQLSSDKTRFIDGTGTIIQGSIKNQARGFKIFNLGIDCGNYVSQNVYSTETYEDALQHYAVGANANIEIKNVKTLNSIGVSSKPGTHSILMEQLEGVVLGYVECIGGFHGLTIKCRNLRGDMAHCYGQYGDAFILKSDSGGPCSDIVIRTIKVGLADNSGWPDVTMGGIYDAHDNVSIYNVEIGSLIVQNASWGLIPSNENTGYITNLRINSYSAFTVYGNYYSLTIDSRCVGVNIGDHQCSNTSGGIRIDGSSVNITLGNGYSKGSTKSGYALGGNSLLHGTLMANENGEYGVDYLGGIGLDASLIRGFINGFGLISALPSAKDGNPLNGWADTGAFDMTITGKTVSITGSLTRGTAATAYKALSICQPRKRVTIPAFGTNASSTRVPVECYMETDGSLNVVGFASIPVGGTIDFNGEYLCK</sequence>
<evidence type="ECO:0000259" key="1">
    <source>
        <dbReference type="Pfam" id="PF18668"/>
    </source>
</evidence>
<accession>A0A746UR89</accession>
<dbReference type="EMBL" id="DAAVCC010000004">
    <property type="protein sequence ID" value="HAF4179896.1"/>
    <property type="molecule type" value="Genomic_DNA"/>
</dbReference>
<dbReference type="InterPro" id="IPR040775">
    <property type="entry name" value="Tail_spike_N"/>
</dbReference>